<organism evidence="1 2">
    <name type="scientific">Botryosphaeria parva (strain UCR-NP2)</name>
    <name type="common">Grapevine canker fungus</name>
    <name type="synonym">Neofusicoccum parvum</name>
    <dbReference type="NCBI Taxonomy" id="1287680"/>
    <lineage>
        <taxon>Eukaryota</taxon>
        <taxon>Fungi</taxon>
        <taxon>Dikarya</taxon>
        <taxon>Ascomycota</taxon>
        <taxon>Pezizomycotina</taxon>
        <taxon>Dothideomycetes</taxon>
        <taxon>Dothideomycetes incertae sedis</taxon>
        <taxon>Botryosphaeriales</taxon>
        <taxon>Botryosphaeriaceae</taxon>
        <taxon>Neofusicoccum</taxon>
    </lineage>
</organism>
<dbReference type="AlphaFoldDB" id="R1EBD3"/>
<accession>R1EBD3</accession>
<name>R1EBD3_BOTPV</name>
<reference evidence="2" key="1">
    <citation type="journal article" date="2013" name="Genome Announc.">
        <title>Draft genome sequence of Neofusicoccum parvum isolate UCR-NP2, a fungal vascular pathogen associated with grapevine cankers.</title>
        <authorList>
            <person name="Blanco-Ulate B."/>
            <person name="Rolshausen P."/>
            <person name="Cantu D."/>
        </authorList>
    </citation>
    <scope>NUCLEOTIDE SEQUENCE [LARGE SCALE GENOMIC DNA]</scope>
    <source>
        <strain evidence="2">UCR-NP2</strain>
    </source>
</reference>
<dbReference type="OrthoDB" id="5778525at2759"/>
<evidence type="ECO:0000313" key="2">
    <source>
        <dbReference type="Proteomes" id="UP000013521"/>
    </source>
</evidence>
<dbReference type="Proteomes" id="UP000013521">
    <property type="component" value="Unassembled WGS sequence"/>
</dbReference>
<gene>
    <name evidence="1" type="ORF">UCRNP2_8180</name>
</gene>
<proteinExistence type="predicted"/>
<evidence type="ECO:0000313" key="1">
    <source>
        <dbReference type="EMBL" id="EOD45078.1"/>
    </source>
</evidence>
<dbReference type="EMBL" id="KB916639">
    <property type="protein sequence ID" value="EOD45078.1"/>
    <property type="molecule type" value="Genomic_DNA"/>
</dbReference>
<sequence length="138" mass="14972">MSSNHLPGKDENPFGYTFTTEDIDHAAAEENITAAGPPLLSDFQNTQLQNFFDQGPFNAFTNNFNFTEADLQGPSDPTGAFGFDFFSEAPPTFHGTVSDATQANTIFGGLDRQMGAEYAAAANNDPRRQSYQAPAYSQ</sequence>
<dbReference type="HOGENOM" id="CLU_1854979_0_0_1"/>
<protein>
    <submittedName>
        <fullName evidence="1">Uncharacterized protein</fullName>
    </submittedName>
</protein>
<dbReference type="KEGG" id="npa:UCRNP2_8180"/>